<keyword evidence="1" id="KW-0732">Signal</keyword>
<proteinExistence type="predicted"/>
<dbReference type="Pfam" id="PF16116">
    <property type="entry name" value="DUF4832"/>
    <property type="match status" value="1"/>
</dbReference>
<evidence type="ECO:0000259" key="3">
    <source>
        <dbReference type="Pfam" id="PF16173"/>
    </source>
</evidence>
<gene>
    <name evidence="4" type="ORF">MZO42_16410</name>
</gene>
<name>A0ABU3N6X9_9SPHN</name>
<dbReference type="EMBL" id="JALMLT010000004">
    <property type="protein sequence ID" value="MDT8760285.1"/>
    <property type="molecule type" value="Genomic_DNA"/>
</dbReference>
<dbReference type="Pfam" id="PF16173">
    <property type="entry name" value="DUF4874"/>
    <property type="match status" value="1"/>
</dbReference>
<evidence type="ECO:0000256" key="1">
    <source>
        <dbReference type="SAM" id="SignalP"/>
    </source>
</evidence>
<dbReference type="InterPro" id="IPR032379">
    <property type="entry name" value="DUF4874"/>
</dbReference>
<comment type="caution">
    <text evidence="4">The sequence shown here is derived from an EMBL/GenBank/DDBJ whole genome shotgun (WGS) entry which is preliminary data.</text>
</comment>
<dbReference type="InterPro" id="IPR032267">
    <property type="entry name" value="DUF4832"/>
</dbReference>
<evidence type="ECO:0000259" key="2">
    <source>
        <dbReference type="Pfam" id="PF16116"/>
    </source>
</evidence>
<organism evidence="4">
    <name type="scientific">Sphingomonas psychrotolerans</name>
    <dbReference type="NCBI Taxonomy" id="1327635"/>
    <lineage>
        <taxon>Bacteria</taxon>
        <taxon>Pseudomonadati</taxon>
        <taxon>Pseudomonadota</taxon>
        <taxon>Alphaproteobacteria</taxon>
        <taxon>Sphingomonadales</taxon>
        <taxon>Sphingomonadaceae</taxon>
        <taxon>Sphingomonas</taxon>
    </lineage>
</organism>
<feature type="domain" description="DUF4832" evidence="2">
    <location>
        <begin position="224"/>
        <end position="437"/>
    </location>
</feature>
<feature type="chain" id="PRO_5046393162" evidence="1">
    <location>
        <begin position="25"/>
        <end position="464"/>
    </location>
</feature>
<evidence type="ECO:0000313" key="4">
    <source>
        <dbReference type="EMBL" id="MDT8760285.1"/>
    </source>
</evidence>
<reference evidence="4" key="1">
    <citation type="submission" date="2022-04" db="EMBL/GenBank/DDBJ databases">
        <title>Tomato heritable bacteria conferring resistance against bacterial wilt.</title>
        <authorList>
            <person name="Yin J."/>
        </authorList>
    </citation>
    <scope>NUCLEOTIDE SEQUENCE</scope>
    <source>
        <strain evidence="4">Cra20</strain>
    </source>
</reference>
<sequence length="464" mass="50913">MNSFPLRRGAAILASIALFGGTSAAVRPRTDDRVAARFSEMQSTLANPERGFYRAGRDDLERLDPAFLDAAYRDGYRLIYARINLEPFRSRPLPAEYLGKLEAGFAAARRAGVKLIVRAVYNYPHGETDYRDAKDAPLPVVLGHLSQLKPVLHANSDVIAFVQAGLIGAWGEWHTSSNGLTEPAARTAIKDALLAAAPADRSVQFRYPPYIRDWLPRVPARGIRIGFHNDCFLASRTDVGTFSEDPAVRAGEQAFLDRLGDFAPFGGETCNPADDPAAVPRTTCADILREGARYNLTYLNADYYRGLFHDAWLAGGCYDQVAGKMGYRLRLLDIVHDSHVAAGSKFRMVMTIRNDGWARPSNPRGMTLLLRNGRGVRRLPVAGVDLREWQAGATLAVPVEVALPADLDPGGYDLLIAFPDASSRLRSDPRYAVRPANADDRAHGQTWEPGLGAFRTGTIVQVHD</sequence>
<feature type="domain" description="DUF4874" evidence="3">
    <location>
        <begin position="47"/>
        <end position="209"/>
    </location>
</feature>
<protein>
    <submittedName>
        <fullName evidence="4">DUF4832 domain-containing protein</fullName>
    </submittedName>
</protein>
<accession>A0ABU3N6X9</accession>
<feature type="signal peptide" evidence="1">
    <location>
        <begin position="1"/>
        <end position="24"/>
    </location>
</feature>